<dbReference type="Proteomes" id="UP001224122">
    <property type="component" value="Unassembled WGS sequence"/>
</dbReference>
<comment type="caution">
    <text evidence="1">The sequence shown here is derived from an EMBL/GenBank/DDBJ whole genome shotgun (WGS) entry which is preliminary data.</text>
</comment>
<keyword evidence="2" id="KW-1185">Reference proteome</keyword>
<protein>
    <submittedName>
        <fullName evidence="1">Uncharacterized protein</fullName>
    </submittedName>
</protein>
<gene>
    <name evidence="1" type="ORF">J2S10_003641</name>
</gene>
<sequence length="51" mass="5901">MIGLIIAIIVFNLIAFKTNKIPTTNQIVHIWSFTIAFQTVFDVFVEFKYHG</sequence>
<evidence type="ECO:0000313" key="2">
    <source>
        <dbReference type="Proteomes" id="UP001224122"/>
    </source>
</evidence>
<name>A0ABT9XXZ6_9BACI</name>
<evidence type="ECO:0000313" key="1">
    <source>
        <dbReference type="EMBL" id="MDQ0200452.1"/>
    </source>
</evidence>
<accession>A0ABT9XXZ6</accession>
<proteinExistence type="predicted"/>
<organism evidence="1 2">
    <name type="scientific">Neobacillus ginsengisoli</name>
    <dbReference type="NCBI Taxonomy" id="904295"/>
    <lineage>
        <taxon>Bacteria</taxon>
        <taxon>Bacillati</taxon>
        <taxon>Bacillota</taxon>
        <taxon>Bacilli</taxon>
        <taxon>Bacillales</taxon>
        <taxon>Bacillaceae</taxon>
        <taxon>Neobacillus</taxon>
    </lineage>
</organism>
<reference evidence="1 2" key="1">
    <citation type="submission" date="2023-07" db="EMBL/GenBank/DDBJ databases">
        <title>Genomic Encyclopedia of Type Strains, Phase IV (KMG-IV): sequencing the most valuable type-strain genomes for metagenomic binning, comparative biology and taxonomic classification.</title>
        <authorList>
            <person name="Goeker M."/>
        </authorList>
    </citation>
    <scope>NUCLEOTIDE SEQUENCE [LARGE SCALE GENOMIC DNA]</scope>
    <source>
        <strain evidence="1 2">DSM 27594</strain>
    </source>
</reference>
<dbReference type="EMBL" id="JAUSTW010000006">
    <property type="protein sequence ID" value="MDQ0200452.1"/>
    <property type="molecule type" value="Genomic_DNA"/>
</dbReference>